<dbReference type="EMBL" id="JAWDID010000013">
    <property type="protein sequence ID" value="MDU0340438.1"/>
    <property type="molecule type" value="Genomic_DNA"/>
</dbReference>
<comment type="caution">
    <text evidence="2">The sequence shown here is derived from an EMBL/GenBank/DDBJ whole genome shotgun (WGS) entry which is preliminary data.</text>
</comment>
<dbReference type="Gene3D" id="2.60.40.3440">
    <property type="match status" value="1"/>
</dbReference>
<organism evidence="2 3">
    <name type="scientific">Bosea rubneri</name>
    <dbReference type="NCBI Taxonomy" id="3075434"/>
    <lineage>
        <taxon>Bacteria</taxon>
        <taxon>Pseudomonadati</taxon>
        <taxon>Pseudomonadota</taxon>
        <taxon>Alphaproteobacteria</taxon>
        <taxon>Hyphomicrobiales</taxon>
        <taxon>Boseaceae</taxon>
        <taxon>Bosea</taxon>
    </lineage>
</organism>
<evidence type="ECO:0000313" key="3">
    <source>
        <dbReference type="Proteomes" id="UP001254257"/>
    </source>
</evidence>
<keyword evidence="3" id="KW-1185">Reference proteome</keyword>
<evidence type="ECO:0000313" key="2">
    <source>
        <dbReference type="EMBL" id="MDU0340438.1"/>
    </source>
</evidence>
<feature type="signal peptide" evidence="1">
    <location>
        <begin position="1"/>
        <end position="22"/>
    </location>
</feature>
<dbReference type="RefSeq" id="WP_316018307.1">
    <property type="nucleotide sequence ID" value="NZ_JAWDID010000013.1"/>
</dbReference>
<dbReference type="Proteomes" id="UP001254257">
    <property type="component" value="Unassembled WGS sequence"/>
</dbReference>
<sequence>MPRILIFSVGFCLVGAAAPAQMLRVNCQTVGPQYHIVENTKLDYDSLMDKNGCRYSYTTSGITLEKSVIAKAPANGTLTQTGIASFFYTPKENFIGKDNFAVYVCGTGRRGKGSGCARFNYNVTVH</sequence>
<gene>
    <name evidence="2" type="ORF">RKE40_11115</name>
</gene>
<proteinExistence type="predicted"/>
<feature type="chain" id="PRO_5046196515" evidence="1">
    <location>
        <begin position="23"/>
        <end position="126"/>
    </location>
</feature>
<accession>A0ABU3S6M3</accession>
<name>A0ABU3S6M3_9HYPH</name>
<reference evidence="2 3" key="1">
    <citation type="submission" date="2023-09" db="EMBL/GenBank/DDBJ databases">
        <title>Whole genome shotgun sequencing (WGS) of Bosea sp. ZW T0_25, isolated from stored onions (Allium cepa).</title>
        <authorList>
            <person name="Stoll D.A."/>
            <person name="Huch M."/>
        </authorList>
    </citation>
    <scope>NUCLEOTIDE SEQUENCE [LARGE SCALE GENOMIC DNA]</scope>
    <source>
        <strain evidence="2 3">ZW T0_25</strain>
    </source>
</reference>
<protein>
    <submittedName>
        <fullName evidence="2">Ig-like domain-containing protein</fullName>
    </submittedName>
</protein>
<evidence type="ECO:0000256" key="1">
    <source>
        <dbReference type="SAM" id="SignalP"/>
    </source>
</evidence>
<keyword evidence="1" id="KW-0732">Signal</keyword>